<protein>
    <submittedName>
        <fullName evidence="2">Uncharacterized protein</fullName>
    </submittedName>
</protein>
<evidence type="ECO:0000313" key="3">
    <source>
        <dbReference type="Proteomes" id="UP000067683"/>
    </source>
</evidence>
<dbReference type="STRING" id="200991.AUC31_10965"/>
<keyword evidence="1" id="KW-0812">Transmembrane</keyword>
<feature type="transmembrane region" description="Helical" evidence="1">
    <location>
        <begin position="12"/>
        <end position="34"/>
    </location>
</feature>
<evidence type="ECO:0000256" key="1">
    <source>
        <dbReference type="SAM" id="Phobius"/>
    </source>
</evidence>
<proteinExistence type="predicted"/>
<gene>
    <name evidence="2" type="ORF">AUC31_10965</name>
</gene>
<evidence type="ECO:0000313" key="2">
    <source>
        <dbReference type="EMBL" id="ALS75684.1"/>
    </source>
</evidence>
<feature type="transmembrane region" description="Helical" evidence="1">
    <location>
        <begin position="40"/>
        <end position="62"/>
    </location>
</feature>
<accession>A0A0U2Z8U1</accession>
<sequence length="100" mass="11332">METRTQETFTEAKPIVLTLSLVLAAIVVLVMSWQLPEIKFWVYFFVYGLIDFGFILAMILGIRTKNKLVIVFSIIANSIFFVALSSFIFLLLLGHGISEL</sequence>
<keyword evidence="1" id="KW-0472">Membrane</keyword>
<dbReference type="AlphaFoldDB" id="A0A0U2Z8U1"/>
<dbReference type="RefSeq" id="WP_058382387.1">
    <property type="nucleotide sequence ID" value="NZ_CP013659.2"/>
</dbReference>
<reference evidence="2" key="1">
    <citation type="submission" date="2016-01" db="EMBL/GenBank/DDBJ databases">
        <title>Complete genome of Planococcus rifietoensis type strain M8.</title>
        <authorList>
            <person name="See-Too W.S."/>
        </authorList>
    </citation>
    <scope>NUCLEOTIDE SEQUENCE [LARGE SCALE GENOMIC DNA]</scope>
    <source>
        <strain evidence="2">M8</strain>
    </source>
</reference>
<dbReference type="EMBL" id="CP013659">
    <property type="protein sequence ID" value="ALS75684.1"/>
    <property type="molecule type" value="Genomic_DNA"/>
</dbReference>
<organism evidence="2 3">
    <name type="scientific">Planococcus rifietoensis</name>
    <dbReference type="NCBI Taxonomy" id="200991"/>
    <lineage>
        <taxon>Bacteria</taxon>
        <taxon>Bacillati</taxon>
        <taxon>Bacillota</taxon>
        <taxon>Bacilli</taxon>
        <taxon>Bacillales</taxon>
        <taxon>Caryophanaceae</taxon>
        <taxon>Planococcus</taxon>
    </lineage>
</organism>
<keyword evidence="3" id="KW-1185">Reference proteome</keyword>
<name>A0A0U2Z8U1_9BACL</name>
<dbReference type="Proteomes" id="UP000067683">
    <property type="component" value="Chromosome"/>
</dbReference>
<feature type="transmembrane region" description="Helical" evidence="1">
    <location>
        <begin position="69"/>
        <end position="93"/>
    </location>
</feature>
<keyword evidence="1" id="KW-1133">Transmembrane helix</keyword>
<dbReference type="KEGG" id="prt:AUC31_10965"/>